<evidence type="ECO:0000256" key="6">
    <source>
        <dbReference type="ARBA" id="ARBA00022723"/>
    </source>
</evidence>
<dbReference type="SUPFAM" id="SSF102198">
    <property type="entry name" value="Putative cyclase"/>
    <property type="match status" value="1"/>
</dbReference>
<evidence type="ECO:0000256" key="8">
    <source>
        <dbReference type="ARBA" id="ARBA00022833"/>
    </source>
</evidence>
<keyword evidence="8" id="KW-0862">Zinc</keyword>
<dbReference type="PANTHER" id="PTHR31118:SF12">
    <property type="entry name" value="CYCLASE-LIKE PROTEIN 2"/>
    <property type="match status" value="1"/>
</dbReference>
<dbReference type="InterPro" id="IPR037175">
    <property type="entry name" value="KFase_sf"/>
</dbReference>
<evidence type="ECO:0000256" key="4">
    <source>
        <dbReference type="ARBA" id="ARBA00012930"/>
    </source>
</evidence>
<comment type="function">
    <text evidence="2">Catalyzes the hydrolysis of N-formyl-L-kynurenine to L-kynurenine, the second step in the kynurenine pathway of tryptophan degradation.</text>
</comment>
<dbReference type="Proteomes" id="UP000176974">
    <property type="component" value="Unassembled WGS sequence"/>
</dbReference>
<dbReference type="EMBL" id="MHMY01000014">
    <property type="protein sequence ID" value="OGZ35215.1"/>
    <property type="molecule type" value="Genomic_DNA"/>
</dbReference>
<dbReference type="GO" id="GO:0046872">
    <property type="term" value="F:metal ion binding"/>
    <property type="evidence" value="ECO:0007669"/>
    <property type="project" value="UniProtKB-KW"/>
</dbReference>
<keyword evidence="7" id="KW-0378">Hydrolase</keyword>
<comment type="cofactor">
    <cofactor evidence="1">
        <name>Zn(2+)</name>
        <dbReference type="ChEBI" id="CHEBI:29105"/>
    </cofactor>
</comment>
<evidence type="ECO:0000256" key="10">
    <source>
        <dbReference type="ARBA" id="ARBA00048496"/>
    </source>
</evidence>
<evidence type="ECO:0000256" key="5">
    <source>
        <dbReference type="ARBA" id="ARBA00014889"/>
    </source>
</evidence>
<dbReference type="AlphaFoldDB" id="A0A1G2FAX0"/>
<evidence type="ECO:0000256" key="3">
    <source>
        <dbReference type="ARBA" id="ARBA00011738"/>
    </source>
</evidence>
<dbReference type="FunFam" id="3.50.30.50:FF:000001">
    <property type="entry name" value="Kynurenine formamidase"/>
    <property type="match status" value="1"/>
</dbReference>
<keyword evidence="6" id="KW-0479">Metal-binding</keyword>
<evidence type="ECO:0000256" key="9">
    <source>
        <dbReference type="ARBA" id="ARBA00023079"/>
    </source>
</evidence>
<reference evidence="12 13" key="1">
    <citation type="journal article" date="2016" name="Nat. Commun.">
        <title>Thousands of microbial genomes shed light on interconnected biogeochemical processes in an aquifer system.</title>
        <authorList>
            <person name="Anantharaman K."/>
            <person name="Brown C.T."/>
            <person name="Hug L.A."/>
            <person name="Sharon I."/>
            <person name="Castelle C.J."/>
            <person name="Probst A.J."/>
            <person name="Thomas B.C."/>
            <person name="Singh A."/>
            <person name="Wilkins M.J."/>
            <person name="Karaoz U."/>
            <person name="Brodie E.L."/>
            <person name="Williams K.H."/>
            <person name="Hubbard S.S."/>
            <person name="Banfield J.F."/>
        </authorList>
    </citation>
    <scope>NUCLEOTIDE SEQUENCE [LARGE SCALE GENOMIC DNA]</scope>
</reference>
<dbReference type="EC" id="3.5.1.9" evidence="4"/>
<proteinExistence type="predicted"/>
<evidence type="ECO:0000256" key="1">
    <source>
        <dbReference type="ARBA" id="ARBA00001947"/>
    </source>
</evidence>
<dbReference type="Gene3D" id="3.50.30.50">
    <property type="entry name" value="Putative cyclase"/>
    <property type="match status" value="1"/>
</dbReference>
<evidence type="ECO:0000256" key="11">
    <source>
        <dbReference type="ARBA" id="ARBA00060547"/>
    </source>
</evidence>
<comment type="subunit">
    <text evidence="3">Homodimer.</text>
</comment>
<comment type="pathway">
    <text evidence="11">Amino-acid degradation; L-tryptophan degradation via kynurenine pathway; L-kynurenine from L-tryptophan: step 2/2.</text>
</comment>
<evidence type="ECO:0000256" key="7">
    <source>
        <dbReference type="ARBA" id="ARBA00022801"/>
    </source>
</evidence>
<dbReference type="PANTHER" id="PTHR31118">
    <property type="entry name" value="CYCLASE-LIKE PROTEIN 2"/>
    <property type="match status" value="1"/>
</dbReference>
<accession>A0A1G2FAX0</accession>
<dbReference type="InterPro" id="IPR007325">
    <property type="entry name" value="KFase/CYL"/>
</dbReference>
<evidence type="ECO:0000256" key="2">
    <source>
        <dbReference type="ARBA" id="ARBA00002204"/>
    </source>
</evidence>
<dbReference type="Pfam" id="PF04199">
    <property type="entry name" value="Cyclase"/>
    <property type="match status" value="1"/>
</dbReference>
<comment type="catalytic activity">
    <reaction evidence="10">
        <text>N-formyl-L-kynurenine + H2O = L-kynurenine + formate + H(+)</text>
        <dbReference type="Rhea" id="RHEA:13009"/>
        <dbReference type="ChEBI" id="CHEBI:15377"/>
        <dbReference type="ChEBI" id="CHEBI:15378"/>
        <dbReference type="ChEBI" id="CHEBI:15740"/>
        <dbReference type="ChEBI" id="CHEBI:57959"/>
        <dbReference type="ChEBI" id="CHEBI:58629"/>
        <dbReference type="EC" id="3.5.1.9"/>
    </reaction>
</comment>
<name>A0A1G2FAX0_9BACT</name>
<evidence type="ECO:0000313" key="12">
    <source>
        <dbReference type="EMBL" id="OGZ35215.1"/>
    </source>
</evidence>
<sequence length="211" mass="23124">MRIKKEIYDISVPLQSNLVSWPGEEGFTRKEKRDGGITISTIHCGSHTGTHVDAPKHFIINGSSVDKLPLSSLVGECYVADINHNGPTITARDIFLIPLNIERVLFKTKNTERGLLSKMGFTTDYISLDKSAVQTLIKRGIKLVGVDYLSVEAKKSPGYPVHKTLLNAGIIIIEGCSMKDIKPGKYELIALPLRIKGGDGSPARVILRKTS</sequence>
<evidence type="ECO:0000313" key="13">
    <source>
        <dbReference type="Proteomes" id="UP000176974"/>
    </source>
</evidence>
<comment type="caution">
    <text evidence="12">The sequence shown here is derived from an EMBL/GenBank/DDBJ whole genome shotgun (WGS) entry which is preliminary data.</text>
</comment>
<dbReference type="GO" id="GO:0019441">
    <property type="term" value="P:L-tryptophan catabolic process to kynurenine"/>
    <property type="evidence" value="ECO:0007669"/>
    <property type="project" value="InterPro"/>
</dbReference>
<gene>
    <name evidence="12" type="ORF">A2815_01750</name>
</gene>
<keyword evidence="9" id="KW-0823">Tryptophan catabolism</keyword>
<protein>
    <recommendedName>
        <fullName evidence="5">Kynurenine formamidase</fullName>
        <ecNumber evidence="4">3.5.1.9</ecNumber>
    </recommendedName>
</protein>
<organism evidence="12 13">
    <name type="scientific">Candidatus Portnoybacteria bacterium RIFCSPHIGHO2_01_FULL_40_12b</name>
    <dbReference type="NCBI Taxonomy" id="1801994"/>
    <lineage>
        <taxon>Bacteria</taxon>
        <taxon>Candidatus Portnoyibacteriota</taxon>
    </lineage>
</organism>
<dbReference type="GO" id="GO:0004061">
    <property type="term" value="F:arylformamidase activity"/>
    <property type="evidence" value="ECO:0007669"/>
    <property type="project" value="UniProtKB-EC"/>
</dbReference>